<gene>
    <name evidence="1" type="ORF">AB0E89_07650</name>
</gene>
<evidence type="ECO:0000313" key="2">
    <source>
        <dbReference type="Proteomes" id="UP001550739"/>
    </source>
</evidence>
<accession>A0ABV2ZD44</accession>
<evidence type="ECO:0000313" key="1">
    <source>
        <dbReference type="EMBL" id="MEU3780455.1"/>
    </source>
</evidence>
<keyword evidence="2" id="KW-1185">Reference proteome</keyword>
<dbReference type="EMBL" id="JBEZVE010000003">
    <property type="protein sequence ID" value="MEU3780455.1"/>
    <property type="molecule type" value="Genomic_DNA"/>
</dbReference>
<proteinExistence type="predicted"/>
<protein>
    <submittedName>
        <fullName evidence="1">Uncharacterized protein</fullName>
    </submittedName>
</protein>
<sequence>MPLNHRLKAQSPTLAQSAHVFGDHLRTDLRTWVPGRVPDDDALMAPCN</sequence>
<comment type="caution">
    <text evidence="1">The sequence shown here is derived from an EMBL/GenBank/DDBJ whole genome shotgun (WGS) entry which is preliminary data.</text>
</comment>
<dbReference type="Proteomes" id="UP001550739">
    <property type="component" value="Unassembled WGS sequence"/>
</dbReference>
<reference evidence="1 2" key="1">
    <citation type="submission" date="2024-06" db="EMBL/GenBank/DDBJ databases">
        <title>The Natural Products Discovery Center: Release of the First 8490 Sequenced Strains for Exploring Actinobacteria Biosynthetic Diversity.</title>
        <authorList>
            <person name="Kalkreuter E."/>
            <person name="Kautsar S.A."/>
            <person name="Yang D."/>
            <person name="Bader C.D."/>
            <person name="Teijaro C.N."/>
            <person name="Fluegel L."/>
            <person name="Davis C.M."/>
            <person name="Simpson J.R."/>
            <person name="Lauterbach L."/>
            <person name="Steele A.D."/>
            <person name="Gui C."/>
            <person name="Meng S."/>
            <person name="Li G."/>
            <person name="Viehrig K."/>
            <person name="Ye F."/>
            <person name="Su P."/>
            <person name="Kiefer A.F."/>
            <person name="Nichols A."/>
            <person name="Cepeda A.J."/>
            <person name="Yan W."/>
            <person name="Fan B."/>
            <person name="Jiang Y."/>
            <person name="Adhikari A."/>
            <person name="Zheng C.-J."/>
            <person name="Schuster L."/>
            <person name="Cowan T.M."/>
            <person name="Smanski M.J."/>
            <person name="Chevrette M.G."/>
            <person name="De Carvalho L.P.S."/>
            <person name="Shen B."/>
        </authorList>
    </citation>
    <scope>NUCLEOTIDE SEQUENCE [LARGE SCALE GENOMIC DNA]</scope>
    <source>
        <strain evidence="1 2">NPDC033843</strain>
    </source>
</reference>
<name>A0ABV2ZD44_9ACTN</name>
<organism evidence="1 2">
    <name type="scientific">Streptomyces sp. 900129855</name>
    <dbReference type="NCBI Taxonomy" id="3155129"/>
    <lineage>
        <taxon>Bacteria</taxon>
        <taxon>Bacillati</taxon>
        <taxon>Actinomycetota</taxon>
        <taxon>Actinomycetes</taxon>
        <taxon>Kitasatosporales</taxon>
        <taxon>Streptomycetaceae</taxon>
        <taxon>Streptomyces</taxon>
    </lineage>
</organism>
<dbReference type="RefSeq" id="WP_334577293.1">
    <property type="nucleotide sequence ID" value="NZ_JBEZVE010000003.1"/>
</dbReference>